<evidence type="ECO:0000256" key="7">
    <source>
        <dbReference type="ARBA" id="ARBA00022723"/>
    </source>
</evidence>
<feature type="binding site" description="axial binding residue" evidence="13">
    <location>
        <position position="494"/>
    </location>
    <ligand>
        <name>heme</name>
        <dbReference type="ChEBI" id="CHEBI:30413"/>
    </ligand>
    <ligandPart>
        <name>Fe</name>
        <dbReference type="ChEBI" id="CHEBI:18248"/>
    </ligandPart>
</feature>
<dbReference type="InterPro" id="IPR001128">
    <property type="entry name" value="Cyt_P450"/>
</dbReference>
<dbReference type="GO" id="GO:0005506">
    <property type="term" value="F:iron ion binding"/>
    <property type="evidence" value="ECO:0007669"/>
    <property type="project" value="InterPro"/>
</dbReference>
<dbReference type="GO" id="GO:0016020">
    <property type="term" value="C:membrane"/>
    <property type="evidence" value="ECO:0007669"/>
    <property type="project" value="UniProtKB-SubCell"/>
</dbReference>
<evidence type="ECO:0000256" key="1">
    <source>
        <dbReference type="ARBA" id="ARBA00001971"/>
    </source>
</evidence>
<keyword evidence="8" id="KW-1133">Transmembrane helix</keyword>
<keyword evidence="12" id="KW-0472">Membrane</keyword>
<dbReference type="InterPro" id="IPR002403">
    <property type="entry name" value="Cyt_P450_E_grp-IV"/>
</dbReference>
<evidence type="ECO:0000256" key="2">
    <source>
        <dbReference type="ARBA" id="ARBA00004370"/>
    </source>
</evidence>
<comment type="subcellular location">
    <subcellularLocation>
        <location evidence="2">Membrane</location>
    </subcellularLocation>
</comment>
<dbReference type="SUPFAM" id="SSF48264">
    <property type="entry name" value="Cytochrome P450"/>
    <property type="match status" value="1"/>
</dbReference>
<evidence type="ECO:0000256" key="5">
    <source>
        <dbReference type="ARBA" id="ARBA00022617"/>
    </source>
</evidence>
<keyword evidence="9" id="KW-0560">Oxidoreductase</keyword>
<comment type="pathway">
    <text evidence="3">Secondary metabolite biosynthesis; terpenoid biosynthesis.</text>
</comment>
<evidence type="ECO:0000256" key="8">
    <source>
        <dbReference type="ARBA" id="ARBA00022989"/>
    </source>
</evidence>
<dbReference type="Gene3D" id="1.10.630.10">
    <property type="entry name" value="Cytochrome P450"/>
    <property type="match status" value="1"/>
</dbReference>
<keyword evidence="5 13" id="KW-0349">Heme</keyword>
<evidence type="ECO:0000256" key="13">
    <source>
        <dbReference type="PIRSR" id="PIRSR602403-1"/>
    </source>
</evidence>
<keyword evidence="11" id="KW-0503">Monooxygenase</keyword>
<dbReference type="Pfam" id="PF00067">
    <property type="entry name" value="p450"/>
    <property type="match status" value="1"/>
</dbReference>
<dbReference type="GO" id="GO:0020037">
    <property type="term" value="F:heme binding"/>
    <property type="evidence" value="ECO:0007669"/>
    <property type="project" value="InterPro"/>
</dbReference>
<evidence type="ECO:0000313" key="14">
    <source>
        <dbReference type="EMBL" id="RDB16522.1"/>
    </source>
</evidence>
<proteinExistence type="inferred from homology"/>
<dbReference type="Proteomes" id="UP000076154">
    <property type="component" value="Unassembled WGS sequence"/>
</dbReference>
<sequence>MIPLLAALTLATVLILIFRRWRYISPYEHIPGPAPSSLFGYLLDLHNPNGLGWHFQMTEKFGHVARLKGSILGSDALYVTDPAALQAILVRDYNVFRESTEFSGLFGIVHHGDGLASVYGDEHKKQRKLVDPIFTPNRISKLTPLFYNVTRQMKATLAAELASKPRGQEIDILDVTVRTSLELIAQAGLGHTFNSFDRDSKEFKEFHWAITSVLPIASRLFLFLPYLESWRKMKPVWLRRSLARLVPYIPWSAPRKFQEASETMHPIYQTVLEDKKRLFRQGGMEALEESATSGKDLMTLLFKSNWEAQTDDKMPDDVVIANLSSVIHGAQETTSGALSRFISLLASDPSLQNKLREELREARELKGSDDELDFHELNNLPLLDAVCRETLRLFTPVTFVWRQTIEDTIVPLQYPIRDVGTGREMRELLITKGTPVYLGMAAANRSAAIWGPDASVFKPERWFGKMGHESTAENTRLPGLYSNMMTFLGGPRACPGMRFAIHEIKLVLSTLLQSFTFEKASSDIDWKLYITLTPYVAGDDTGPKVPVKVYPLEKSF</sequence>
<keyword evidence="15" id="KW-1185">Reference proteome</keyword>
<dbReference type="AlphaFoldDB" id="A0A369J543"/>
<evidence type="ECO:0000256" key="11">
    <source>
        <dbReference type="ARBA" id="ARBA00023033"/>
    </source>
</evidence>
<dbReference type="InterPro" id="IPR036396">
    <property type="entry name" value="Cyt_P450_sf"/>
</dbReference>
<dbReference type="PRINTS" id="PR00465">
    <property type="entry name" value="EP450IV"/>
</dbReference>
<evidence type="ECO:0000256" key="9">
    <source>
        <dbReference type="ARBA" id="ARBA00023002"/>
    </source>
</evidence>
<reference evidence="14" key="1">
    <citation type="submission" date="2018-04" db="EMBL/GenBank/DDBJ databases">
        <title>Whole genome sequencing of Hypsizygus marmoreus.</title>
        <authorList>
            <person name="Choi I.-G."/>
            <person name="Min B."/>
            <person name="Kim J.-G."/>
            <person name="Kim S."/>
            <person name="Oh Y.-L."/>
            <person name="Kong W.-S."/>
            <person name="Park H."/>
            <person name="Jeong J."/>
            <person name="Song E.-S."/>
        </authorList>
    </citation>
    <scope>NUCLEOTIDE SEQUENCE [LARGE SCALE GENOMIC DNA]</scope>
    <source>
        <strain evidence="14">51987-8</strain>
    </source>
</reference>
<dbReference type="PRINTS" id="PR00385">
    <property type="entry name" value="P450"/>
</dbReference>
<dbReference type="GO" id="GO:0004497">
    <property type="term" value="F:monooxygenase activity"/>
    <property type="evidence" value="ECO:0007669"/>
    <property type="project" value="UniProtKB-KW"/>
</dbReference>
<dbReference type="STRING" id="39966.A0A369J543"/>
<dbReference type="PANTHER" id="PTHR24305">
    <property type="entry name" value="CYTOCHROME P450"/>
    <property type="match status" value="1"/>
</dbReference>
<evidence type="ECO:0008006" key="16">
    <source>
        <dbReference type="Google" id="ProtNLM"/>
    </source>
</evidence>
<dbReference type="EMBL" id="LUEZ02000124">
    <property type="protein sequence ID" value="RDB16522.1"/>
    <property type="molecule type" value="Genomic_DNA"/>
</dbReference>
<organism evidence="14 15">
    <name type="scientific">Hypsizygus marmoreus</name>
    <name type="common">White beech mushroom</name>
    <name type="synonym">Agaricus marmoreus</name>
    <dbReference type="NCBI Taxonomy" id="39966"/>
    <lineage>
        <taxon>Eukaryota</taxon>
        <taxon>Fungi</taxon>
        <taxon>Dikarya</taxon>
        <taxon>Basidiomycota</taxon>
        <taxon>Agaricomycotina</taxon>
        <taxon>Agaricomycetes</taxon>
        <taxon>Agaricomycetidae</taxon>
        <taxon>Agaricales</taxon>
        <taxon>Tricholomatineae</taxon>
        <taxon>Lyophyllaceae</taxon>
        <taxon>Hypsizygus</taxon>
    </lineage>
</organism>
<evidence type="ECO:0000256" key="3">
    <source>
        <dbReference type="ARBA" id="ARBA00004721"/>
    </source>
</evidence>
<dbReference type="GO" id="GO:0016705">
    <property type="term" value="F:oxidoreductase activity, acting on paired donors, with incorporation or reduction of molecular oxygen"/>
    <property type="evidence" value="ECO:0007669"/>
    <property type="project" value="InterPro"/>
</dbReference>
<comment type="caution">
    <text evidence="14">The sequence shown here is derived from an EMBL/GenBank/DDBJ whole genome shotgun (WGS) entry which is preliminary data.</text>
</comment>
<evidence type="ECO:0000256" key="4">
    <source>
        <dbReference type="ARBA" id="ARBA00010617"/>
    </source>
</evidence>
<comment type="similarity">
    <text evidence="4">Belongs to the cytochrome P450 family.</text>
</comment>
<name>A0A369J543_HYPMA</name>
<evidence type="ECO:0000256" key="12">
    <source>
        <dbReference type="ARBA" id="ARBA00023136"/>
    </source>
</evidence>
<accession>A0A369J543</accession>
<dbReference type="InterPro" id="IPR050121">
    <property type="entry name" value="Cytochrome_P450_monoxygenase"/>
</dbReference>
<keyword evidence="6" id="KW-0812">Transmembrane</keyword>
<dbReference type="InParanoid" id="A0A369J543"/>
<keyword evidence="10 13" id="KW-0408">Iron</keyword>
<dbReference type="PANTHER" id="PTHR24305:SF166">
    <property type="entry name" value="CYTOCHROME P450 12A4, MITOCHONDRIAL-RELATED"/>
    <property type="match status" value="1"/>
</dbReference>
<dbReference type="OrthoDB" id="1470350at2759"/>
<comment type="cofactor">
    <cofactor evidence="1 13">
        <name>heme</name>
        <dbReference type="ChEBI" id="CHEBI:30413"/>
    </cofactor>
</comment>
<protein>
    <recommendedName>
        <fullName evidence="16">Cytochrome P450</fullName>
    </recommendedName>
</protein>
<evidence type="ECO:0000256" key="6">
    <source>
        <dbReference type="ARBA" id="ARBA00022692"/>
    </source>
</evidence>
<keyword evidence="7 13" id="KW-0479">Metal-binding</keyword>
<gene>
    <name evidence="14" type="ORF">Hypma_002893</name>
</gene>
<evidence type="ECO:0000256" key="10">
    <source>
        <dbReference type="ARBA" id="ARBA00023004"/>
    </source>
</evidence>
<evidence type="ECO:0000313" key="15">
    <source>
        <dbReference type="Proteomes" id="UP000076154"/>
    </source>
</evidence>